<dbReference type="EMBL" id="CAXAJV020001293">
    <property type="protein sequence ID" value="CAL7944584.1"/>
    <property type="molecule type" value="Genomic_DNA"/>
</dbReference>
<organism evidence="1 2">
    <name type="scientific">Xylocopa violacea</name>
    <name type="common">Violet carpenter bee</name>
    <name type="synonym">Apis violacea</name>
    <dbReference type="NCBI Taxonomy" id="135666"/>
    <lineage>
        <taxon>Eukaryota</taxon>
        <taxon>Metazoa</taxon>
        <taxon>Ecdysozoa</taxon>
        <taxon>Arthropoda</taxon>
        <taxon>Hexapoda</taxon>
        <taxon>Insecta</taxon>
        <taxon>Pterygota</taxon>
        <taxon>Neoptera</taxon>
        <taxon>Endopterygota</taxon>
        <taxon>Hymenoptera</taxon>
        <taxon>Apocrita</taxon>
        <taxon>Aculeata</taxon>
        <taxon>Apoidea</taxon>
        <taxon>Anthophila</taxon>
        <taxon>Apidae</taxon>
        <taxon>Xylocopa</taxon>
        <taxon>Xylocopa</taxon>
    </lineage>
</organism>
<comment type="caution">
    <text evidence="1">The sequence shown here is derived from an EMBL/GenBank/DDBJ whole genome shotgun (WGS) entry which is preliminary data.</text>
</comment>
<reference evidence="1 2" key="1">
    <citation type="submission" date="2024-08" db="EMBL/GenBank/DDBJ databases">
        <authorList>
            <person name="Will J Nash"/>
            <person name="Angela Man"/>
            <person name="Seanna McTaggart"/>
            <person name="Kendall Baker"/>
            <person name="Tom Barker"/>
            <person name="Leah Catchpole"/>
            <person name="Alex Durrant"/>
            <person name="Karim Gharbi"/>
            <person name="Naomi Irish"/>
            <person name="Gemy Kaithakottil"/>
            <person name="Debby Ku"/>
            <person name="Aaliyah Providence"/>
            <person name="Felix Shaw"/>
            <person name="David Swarbreck"/>
            <person name="Chris Watkins"/>
            <person name="Ann M. McCartney"/>
            <person name="Giulio Formenti"/>
            <person name="Alice Mouton"/>
            <person name="Noel Vella"/>
            <person name="Bjorn M von Reumont"/>
            <person name="Adriana Vella"/>
            <person name="Wilfried Haerty"/>
        </authorList>
    </citation>
    <scope>NUCLEOTIDE SEQUENCE [LARGE SCALE GENOMIC DNA]</scope>
</reference>
<accession>A0ABP1NU62</accession>
<protein>
    <submittedName>
        <fullName evidence="1">Uncharacterized protein</fullName>
    </submittedName>
</protein>
<keyword evidence="2" id="KW-1185">Reference proteome</keyword>
<name>A0ABP1NU62_XYLVO</name>
<gene>
    <name evidence="1" type="ORF">XYLVIOL_LOCUS6735</name>
</gene>
<dbReference type="Proteomes" id="UP001642520">
    <property type="component" value="Unassembled WGS sequence"/>
</dbReference>
<proteinExistence type="predicted"/>
<sequence>MSILSENIPATCPPTDVLNFTCMHTCVYSCTRAARTCLYGQSYETDYALSTKVTRPSVKYSFREVHVPADRLQRSFLDINRARVTISHASLTFDFNFLSLIVIFHQFYRATIDSGYFTIAIPYRFPMEQNFMLLRFAMFVHKFVYFIFDYNYAIITKCIRQAS</sequence>
<evidence type="ECO:0000313" key="1">
    <source>
        <dbReference type="EMBL" id="CAL7944584.1"/>
    </source>
</evidence>
<evidence type="ECO:0000313" key="2">
    <source>
        <dbReference type="Proteomes" id="UP001642520"/>
    </source>
</evidence>